<protein>
    <recommendedName>
        <fullName evidence="4">RRM domain-containing protein</fullName>
    </recommendedName>
</protein>
<feature type="compositionally biased region" description="Acidic residues" evidence="1">
    <location>
        <begin position="375"/>
        <end position="384"/>
    </location>
</feature>
<dbReference type="EMBL" id="QZWG01000001">
    <property type="protein sequence ID" value="RZC28311.1"/>
    <property type="molecule type" value="Genomic_DNA"/>
</dbReference>
<dbReference type="SUPFAM" id="SSF54928">
    <property type="entry name" value="RNA-binding domain, RBD"/>
    <property type="match status" value="1"/>
</dbReference>
<evidence type="ECO:0008006" key="4">
    <source>
        <dbReference type="Google" id="ProtNLM"/>
    </source>
</evidence>
<evidence type="ECO:0000313" key="3">
    <source>
        <dbReference type="Proteomes" id="UP000289340"/>
    </source>
</evidence>
<sequence length="498" mass="56180">MLRSTPIPAPYNSVPVLSRARTCHSLAPARAVHSHSSFVSRLVFPQFRQYIVNVPGRVFVAAAAKKQRRGGAELAVTDDGFDDDEEYDDDDFYDEYDDDDDDEEEEFDDDEDDEGMLSLEKMNKWFEKKPRGFGEGKVYDTSVEDKLLEEMRQSRIAQAENLKKLMSNPVKHASNESVQKKKDAELVPIGGRVCLVNLPKKKNIHKDLKSALQGIPGIINIVPAVTGNKKTRDPICKGFAYVDFKREEDAVRCVLTSILCLLRIYNPKKNNNEKKGRSPKYTHLTANPLRCFFLVYIFNTFFPWFVELYTGQTITFGKIQKQIKCELLNVQSSSSLKLSKNLSAAPQLVAAAFEEDSNEDSNLDGSARSSWDETNSSDDLDDLDYQMNGEEQEDDEDNQESVTALGVDHDDNVEMRIDPENISLPSEQVDRNPAAVQKSSAKVKQENARKKKPISKEKTKKVLDVPGSSRRLKIREKAVLSEVFSKYGLKATLASKDN</sequence>
<feature type="compositionally biased region" description="Acidic residues" evidence="1">
    <location>
        <begin position="353"/>
        <end position="362"/>
    </location>
</feature>
<gene>
    <name evidence="2" type="ORF">D0Y65_000348</name>
</gene>
<name>A0A445LYC4_GLYSO</name>
<accession>A0A445LYC4</accession>
<dbReference type="GO" id="GO:0003676">
    <property type="term" value="F:nucleic acid binding"/>
    <property type="evidence" value="ECO:0007669"/>
    <property type="project" value="InterPro"/>
</dbReference>
<evidence type="ECO:0000256" key="1">
    <source>
        <dbReference type="SAM" id="MobiDB-lite"/>
    </source>
</evidence>
<dbReference type="CDD" id="cd00590">
    <property type="entry name" value="RRM_SF"/>
    <property type="match status" value="1"/>
</dbReference>
<dbReference type="InterPro" id="IPR035979">
    <property type="entry name" value="RBD_domain_sf"/>
</dbReference>
<dbReference type="PANTHER" id="PTHR37200:SF1">
    <property type="entry name" value="RNA-BINDING (RRM_RBD_RNP MOTIFS) FAMILY PROTEIN"/>
    <property type="match status" value="1"/>
</dbReference>
<feature type="region of interest" description="Disordered" evidence="1">
    <location>
        <begin position="353"/>
        <end position="384"/>
    </location>
</feature>
<keyword evidence="3" id="KW-1185">Reference proteome</keyword>
<feature type="compositionally biased region" description="Basic and acidic residues" evidence="1">
    <location>
        <begin position="443"/>
        <end position="463"/>
    </location>
</feature>
<feature type="compositionally biased region" description="Acidic residues" evidence="1">
    <location>
        <begin position="79"/>
        <end position="114"/>
    </location>
</feature>
<reference evidence="2 3" key="1">
    <citation type="submission" date="2018-09" db="EMBL/GenBank/DDBJ databases">
        <title>A high-quality reference genome of wild soybean provides a powerful tool to mine soybean genomes.</title>
        <authorList>
            <person name="Xie M."/>
            <person name="Chung C.Y.L."/>
            <person name="Li M.-W."/>
            <person name="Wong F.-L."/>
            <person name="Chan T.-F."/>
            <person name="Lam H.-M."/>
        </authorList>
    </citation>
    <scope>NUCLEOTIDE SEQUENCE [LARGE SCALE GENOMIC DNA]</scope>
    <source>
        <strain evidence="3">cv. W05</strain>
        <tissue evidence="2">Hypocotyl of etiolated seedlings</tissue>
    </source>
</reference>
<dbReference type="AlphaFoldDB" id="A0A445LYC4"/>
<feature type="region of interest" description="Disordered" evidence="1">
    <location>
        <begin position="71"/>
        <end position="114"/>
    </location>
</feature>
<dbReference type="Proteomes" id="UP000289340">
    <property type="component" value="Chromosome 1"/>
</dbReference>
<feature type="region of interest" description="Disordered" evidence="1">
    <location>
        <begin position="421"/>
        <end position="463"/>
    </location>
</feature>
<proteinExistence type="predicted"/>
<organism evidence="2 3">
    <name type="scientific">Glycine soja</name>
    <name type="common">Wild soybean</name>
    <dbReference type="NCBI Taxonomy" id="3848"/>
    <lineage>
        <taxon>Eukaryota</taxon>
        <taxon>Viridiplantae</taxon>
        <taxon>Streptophyta</taxon>
        <taxon>Embryophyta</taxon>
        <taxon>Tracheophyta</taxon>
        <taxon>Spermatophyta</taxon>
        <taxon>Magnoliopsida</taxon>
        <taxon>eudicotyledons</taxon>
        <taxon>Gunneridae</taxon>
        <taxon>Pentapetalae</taxon>
        <taxon>rosids</taxon>
        <taxon>fabids</taxon>
        <taxon>Fabales</taxon>
        <taxon>Fabaceae</taxon>
        <taxon>Papilionoideae</taxon>
        <taxon>50 kb inversion clade</taxon>
        <taxon>NPAAA clade</taxon>
        <taxon>indigoferoid/millettioid clade</taxon>
        <taxon>Phaseoleae</taxon>
        <taxon>Glycine</taxon>
        <taxon>Glycine subgen. Soja</taxon>
    </lineage>
</organism>
<comment type="caution">
    <text evidence="2">The sequence shown here is derived from an EMBL/GenBank/DDBJ whole genome shotgun (WGS) entry which is preliminary data.</text>
</comment>
<feature type="compositionally biased region" description="Polar residues" evidence="1">
    <location>
        <begin position="363"/>
        <end position="374"/>
    </location>
</feature>
<dbReference type="PANTHER" id="PTHR37200">
    <property type="entry name" value="RNA-BINDING (RRM/RBD/RNP MOTIFS) FAMILY PROTEIN"/>
    <property type="match status" value="1"/>
</dbReference>
<evidence type="ECO:0000313" key="2">
    <source>
        <dbReference type="EMBL" id="RZC28311.1"/>
    </source>
</evidence>